<keyword evidence="1" id="KW-0812">Transmembrane</keyword>
<keyword evidence="1" id="KW-0472">Membrane</keyword>
<keyword evidence="1" id="KW-1133">Transmembrane helix</keyword>
<feature type="transmembrane region" description="Helical" evidence="1">
    <location>
        <begin position="14"/>
        <end position="34"/>
    </location>
</feature>
<evidence type="ECO:0000313" key="2">
    <source>
        <dbReference type="EMBL" id="QHZ49950.1"/>
    </source>
</evidence>
<reference evidence="2 3" key="1">
    <citation type="journal article" date="2020" name="Int. J. Med. Microbiol.">
        <title>Discovery of Paenibacillus larvae ERIC V: Phenotypic and genomic comparison to genotypes ERIC I-IV reveal different inventories of virulence factors which correlate with epidemiological prevalences of American Foulbrood.</title>
        <authorList>
            <person name="Beims H."/>
            <person name="Bunk B."/>
            <person name="Erler S."/>
            <person name="Mohr K.I."/>
            <person name="Sproer C."/>
            <person name="Pradella S."/>
            <person name="Gunther G."/>
            <person name="Rohde M."/>
            <person name="von der Ohe W."/>
            <person name="Steinert M."/>
        </authorList>
    </citation>
    <scope>NUCLEOTIDE SEQUENCE [LARGE SCALE GENOMIC DNA]</scope>
    <source>
        <strain evidence="2">Eric_V</strain>
    </source>
</reference>
<evidence type="ECO:0000256" key="1">
    <source>
        <dbReference type="SAM" id="Phobius"/>
    </source>
</evidence>
<accession>A0A6C0QN11</accession>
<gene>
    <name evidence="2" type="ORF">ERICV_00769</name>
</gene>
<evidence type="ECO:0000313" key="3">
    <source>
        <dbReference type="Proteomes" id="UP000464330"/>
    </source>
</evidence>
<name>A0A6C0QN11_9BACL</name>
<organism evidence="2 3">
    <name type="scientific">Paenibacillus larvae subsp. larvae</name>
    <dbReference type="NCBI Taxonomy" id="147375"/>
    <lineage>
        <taxon>Bacteria</taxon>
        <taxon>Bacillati</taxon>
        <taxon>Bacillota</taxon>
        <taxon>Bacilli</taxon>
        <taxon>Bacillales</taxon>
        <taxon>Paenibacillaceae</taxon>
        <taxon>Paenibacillus</taxon>
    </lineage>
</organism>
<dbReference type="AlphaFoldDB" id="A0A6C0QN11"/>
<proteinExistence type="predicted"/>
<dbReference type="EMBL" id="CP019717">
    <property type="protein sequence ID" value="QHZ49950.1"/>
    <property type="molecule type" value="Genomic_DNA"/>
</dbReference>
<dbReference type="Proteomes" id="UP000464330">
    <property type="component" value="Chromosome"/>
</dbReference>
<protein>
    <submittedName>
        <fullName evidence="2">Uncharacterized protein</fullName>
    </submittedName>
</protein>
<sequence>MEFLEKAFDEFKPLIGGIVALAFLATLALQYGFLKW</sequence>